<organism evidence="1 2">
    <name type="scientific">Persea americana</name>
    <name type="common">Avocado</name>
    <dbReference type="NCBI Taxonomy" id="3435"/>
    <lineage>
        <taxon>Eukaryota</taxon>
        <taxon>Viridiplantae</taxon>
        <taxon>Streptophyta</taxon>
        <taxon>Embryophyta</taxon>
        <taxon>Tracheophyta</taxon>
        <taxon>Spermatophyta</taxon>
        <taxon>Magnoliopsida</taxon>
        <taxon>Magnoliidae</taxon>
        <taxon>Laurales</taxon>
        <taxon>Lauraceae</taxon>
        <taxon>Persea</taxon>
    </lineage>
</organism>
<dbReference type="EMBL" id="CM056820">
    <property type="protein sequence ID" value="KAJ8616705.1"/>
    <property type="molecule type" value="Genomic_DNA"/>
</dbReference>
<proteinExistence type="predicted"/>
<comment type="caution">
    <text evidence="1">The sequence shown here is derived from an EMBL/GenBank/DDBJ whole genome shotgun (WGS) entry which is preliminary data.</text>
</comment>
<evidence type="ECO:0000313" key="2">
    <source>
        <dbReference type="Proteomes" id="UP001234297"/>
    </source>
</evidence>
<evidence type="ECO:0000313" key="1">
    <source>
        <dbReference type="EMBL" id="KAJ8616705.1"/>
    </source>
</evidence>
<gene>
    <name evidence="1" type="ORF">MRB53_036077</name>
</gene>
<name>A0ACC2K6F5_PERAE</name>
<protein>
    <submittedName>
        <fullName evidence="1">Uncharacterized protein</fullName>
    </submittedName>
</protein>
<sequence length="97" mass="10702">MKSSVSLPFMIFFLVFMLLLASEAMVWGARARGLEASVMYSPPPPKALESYSPPPRSPVRYSPTKTSPDSTPPPPRAIYRPPPPRVKRSPPIVPVRA</sequence>
<dbReference type="Proteomes" id="UP001234297">
    <property type="component" value="Chromosome 12"/>
</dbReference>
<keyword evidence="2" id="KW-1185">Reference proteome</keyword>
<reference evidence="1 2" key="1">
    <citation type="journal article" date="2022" name="Hortic Res">
        <title>A haplotype resolved chromosomal level avocado genome allows analysis of novel avocado genes.</title>
        <authorList>
            <person name="Nath O."/>
            <person name="Fletcher S.J."/>
            <person name="Hayward A."/>
            <person name="Shaw L.M."/>
            <person name="Masouleh A.K."/>
            <person name="Furtado A."/>
            <person name="Henry R.J."/>
            <person name="Mitter N."/>
        </authorList>
    </citation>
    <scope>NUCLEOTIDE SEQUENCE [LARGE SCALE GENOMIC DNA]</scope>
    <source>
        <strain evidence="2">cv. Hass</strain>
    </source>
</reference>
<accession>A0ACC2K6F5</accession>